<comment type="caution">
    <text evidence="1">The sequence shown here is derived from an EMBL/GenBank/DDBJ whole genome shotgun (WGS) entry which is preliminary data.</text>
</comment>
<keyword evidence="2" id="KW-1185">Reference proteome</keyword>
<gene>
    <name evidence="1" type="ORF">M9H77_06352</name>
</gene>
<accession>A0ACC0BS58</accession>
<evidence type="ECO:0000313" key="2">
    <source>
        <dbReference type="Proteomes" id="UP001060085"/>
    </source>
</evidence>
<evidence type="ECO:0000313" key="1">
    <source>
        <dbReference type="EMBL" id="KAI5675402.1"/>
    </source>
</evidence>
<dbReference type="EMBL" id="CM044702">
    <property type="protein sequence ID" value="KAI5675402.1"/>
    <property type="molecule type" value="Genomic_DNA"/>
</dbReference>
<name>A0ACC0BS58_CATRO</name>
<protein>
    <submittedName>
        <fullName evidence="1">Uncharacterized protein</fullName>
    </submittedName>
</protein>
<reference evidence="2" key="1">
    <citation type="journal article" date="2023" name="Nat. Plants">
        <title>Single-cell RNA sequencing provides a high-resolution roadmap for understanding the multicellular compartmentation of specialized metabolism.</title>
        <authorList>
            <person name="Sun S."/>
            <person name="Shen X."/>
            <person name="Li Y."/>
            <person name="Li Y."/>
            <person name="Wang S."/>
            <person name="Li R."/>
            <person name="Zhang H."/>
            <person name="Shen G."/>
            <person name="Guo B."/>
            <person name="Wei J."/>
            <person name="Xu J."/>
            <person name="St-Pierre B."/>
            <person name="Chen S."/>
            <person name="Sun C."/>
        </authorList>
    </citation>
    <scope>NUCLEOTIDE SEQUENCE [LARGE SCALE GENOMIC DNA]</scope>
</reference>
<sequence length="95" mass="11175">MEMMASMQAQMNNWFDALDGKISDIQERTNEAMWISKGMKKAKQKGSFKFISLCFIPYITRLYEDKVIKLKTLKTRRIVRDSFIKTLFGKLSLKN</sequence>
<proteinExistence type="predicted"/>
<dbReference type="Proteomes" id="UP001060085">
    <property type="component" value="Linkage Group LG02"/>
</dbReference>
<organism evidence="1 2">
    <name type="scientific">Catharanthus roseus</name>
    <name type="common">Madagascar periwinkle</name>
    <name type="synonym">Vinca rosea</name>
    <dbReference type="NCBI Taxonomy" id="4058"/>
    <lineage>
        <taxon>Eukaryota</taxon>
        <taxon>Viridiplantae</taxon>
        <taxon>Streptophyta</taxon>
        <taxon>Embryophyta</taxon>
        <taxon>Tracheophyta</taxon>
        <taxon>Spermatophyta</taxon>
        <taxon>Magnoliopsida</taxon>
        <taxon>eudicotyledons</taxon>
        <taxon>Gunneridae</taxon>
        <taxon>Pentapetalae</taxon>
        <taxon>asterids</taxon>
        <taxon>lamiids</taxon>
        <taxon>Gentianales</taxon>
        <taxon>Apocynaceae</taxon>
        <taxon>Rauvolfioideae</taxon>
        <taxon>Vinceae</taxon>
        <taxon>Catharanthinae</taxon>
        <taxon>Catharanthus</taxon>
    </lineage>
</organism>